<dbReference type="AlphaFoldDB" id="A0A2S9H2X0"/>
<evidence type="ECO:0000313" key="1">
    <source>
        <dbReference type="EMBL" id="PRC94318.1"/>
    </source>
</evidence>
<name>A0A2S9H2X0_9BURK</name>
<comment type="caution">
    <text evidence="1">The sequence shown here is derived from an EMBL/GenBank/DDBJ whole genome shotgun (WGS) entry which is preliminary data.</text>
</comment>
<evidence type="ECO:0000313" key="2">
    <source>
        <dbReference type="Proteomes" id="UP000237839"/>
    </source>
</evidence>
<sequence>MQNFKTMATDNALAIGQRVTQTFNKFTAPVKQCHALLVTVSMASLLSGCFINAYPAQHSLCQADALSNWKYNRVQSQLDQKEGRYFFSVRDESWNSKAITSGLLSGVYWIKLDGSPIPRDRGLPVMAYDPAKAYIEVQGKRIPAIPRIWTGAEMPETEVTLPVNFTHKTYFLAFPVTLDKFDTFRVGFGSAWLNGVEIPLPAYESCNTSVHFDWDFSTHHWIA</sequence>
<dbReference type="OrthoDB" id="9901736at2"/>
<dbReference type="Proteomes" id="UP000237839">
    <property type="component" value="Unassembled WGS sequence"/>
</dbReference>
<protein>
    <submittedName>
        <fullName evidence="1">Uncharacterized protein</fullName>
    </submittedName>
</protein>
<dbReference type="RefSeq" id="WP_105530646.1">
    <property type="nucleotide sequence ID" value="NZ_PUGF01000003.1"/>
</dbReference>
<reference evidence="1 2" key="1">
    <citation type="submission" date="2018-02" db="EMBL/GenBank/DDBJ databases">
        <title>Solimicrobium silvestre gen. nov., sp. nov., isolated from alpine forest soil.</title>
        <authorList>
            <person name="Margesin R."/>
            <person name="Albuquerque L."/>
            <person name="Zhang D.-C."/>
            <person name="Froufe H.J.C."/>
            <person name="Severino R."/>
            <person name="Roxo I."/>
            <person name="Egas C."/>
            <person name="Da Costa M.S."/>
        </authorList>
    </citation>
    <scope>NUCLEOTIDE SEQUENCE [LARGE SCALE GENOMIC DNA]</scope>
    <source>
        <strain evidence="1 2">S20-91</strain>
    </source>
</reference>
<gene>
    <name evidence="1" type="ORF">S2091_0939</name>
</gene>
<dbReference type="EMBL" id="PUGF01000003">
    <property type="protein sequence ID" value="PRC94318.1"/>
    <property type="molecule type" value="Genomic_DNA"/>
</dbReference>
<keyword evidence="2" id="KW-1185">Reference proteome</keyword>
<accession>A0A2S9H2X0</accession>
<organism evidence="1 2">
    <name type="scientific">Solimicrobium silvestre</name>
    <dbReference type="NCBI Taxonomy" id="2099400"/>
    <lineage>
        <taxon>Bacteria</taxon>
        <taxon>Pseudomonadati</taxon>
        <taxon>Pseudomonadota</taxon>
        <taxon>Betaproteobacteria</taxon>
        <taxon>Burkholderiales</taxon>
        <taxon>Oxalobacteraceae</taxon>
        <taxon>Solimicrobium</taxon>
    </lineage>
</organism>
<proteinExistence type="predicted"/>